<evidence type="ECO:0000256" key="7">
    <source>
        <dbReference type="PROSITE-ProRule" id="PRU00047"/>
    </source>
</evidence>
<dbReference type="SUPFAM" id="SSF57756">
    <property type="entry name" value="Retrovirus zinc finger-like domains"/>
    <property type="match status" value="1"/>
</dbReference>
<keyword evidence="6" id="KW-0695">RNA-directed DNA polymerase</keyword>
<keyword evidence="8" id="KW-0732">Signal</keyword>
<evidence type="ECO:0000256" key="3">
    <source>
        <dbReference type="ARBA" id="ARBA00022722"/>
    </source>
</evidence>
<evidence type="ECO:0000256" key="6">
    <source>
        <dbReference type="ARBA" id="ARBA00022918"/>
    </source>
</evidence>
<dbReference type="Pfam" id="PF17917">
    <property type="entry name" value="RT_RNaseH"/>
    <property type="match status" value="1"/>
</dbReference>
<keyword evidence="4" id="KW-0255">Endonuclease</keyword>
<keyword evidence="1" id="KW-0808">Transferase</keyword>
<dbReference type="InterPro" id="IPR001878">
    <property type="entry name" value="Znf_CCHC"/>
</dbReference>
<protein>
    <recommendedName>
        <fullName evidence="9">CCHC-type domain-containing protein</fullName>
    </recommendedName>
</protein>
<keyword evidence="3" id="KW-0540">Nuclease</keyword>
<evidence type="ECO:0000256" key="5">
    <source>
        <dbReference type="ARBA" id="ARBA00022801"/>
    </source>
</evidence>
<keyword evidence="7" id="KW-0863">Zinc-finger</keyword>
<evidence type="ECO:0000313" key="11">
    <source>
        <dbReference type="Proteomes" id="UP000472270"/>
    </source>
</evidence>
<keyword evidence="7" id="KW-0862">Zinc</keyword>
<dbReference type="InterPro" id="IPR041373">
    <property type="entry name" value="RT_RNaseH"/>
</dbReference>
<dbReference type="InterPro" id="IPR032549">
    <property type="entry name" value="DUF4939"/>
</dbReference>
<organism evidence="10 11">
    <name type="scientific">Sinocyclocheilus rhinocerous</name>
    <dbReference type="NCBI Taxonomy" id="307959"/>
    <lineage>
        <taxon>Eukaryota</taxon>
        <taxon>Metazoa</taxon>
        <taxon>Chordata</taxon>
        <taxon>Craniata</taxon>
        <taxon>Vertebrata</taxon>
        <taxon>Euteleostomi</taxon>
        <taxon>Actinopterygii</taxon>
        <taxon>Neopterygii</taxon>
        <taxon>Teleostei</taxon>
        <taxon>Ostariophysi</taxon>
        <taxon>Cypriniformes</taxon>
        <taxon>Cyprinidae</taxon>
        <taxon>Cyprininae</taxon>
        <taxon>Sinocyclocheilus</taxon>
    </lineage>
</organism>
<dbReference type="CDD" id="cd09274">
    <property type="entry name" value="RNase_HI_RT_Ty3"/>
    <property type="match status" value="1"/>
</dbReference>
<dbReference type="PANTHER" id="PTHR15503:SF22">
    <property type="entry name" value="TRANSPOSON TY3-I GAG POLYPROTEIN"/>
    <property type="match status" value="1"/>
</dbReference>
<evidence type="ECO:0000256" key="4">
    <source>
        <dbReference type="ARBA" id="ARBA00022759"/>
    </source>
</evidence>
<dbReference type="GO" id="GO:0016787">
    <property type="term" value="F:hydrolase activity"/>
    <property type="evidence" value="ECO:0007669"/>
    <property type="project" value="UniProtKB-KW"/>
</dbReference>
<dbReference type="Pfam" id="PF16297">
    <property type="entry name" value="DUF4939"/>
    <property type="match status" value="1"/>
</dbReference>
<evidence type="ECO:0000259" key="9">
    <source>
        <dbReference type="PROSITE" id="PS50158"/>
    </source>
</evidence>
<dbReference type="Ensembl" id="ENSSRHT00000058457.1">
    <property type="protein sequence ID" value="ENSSRHP00000056866.1"/>
    <property type="gene ID" value="ENSSRHG00000028524.1"/>
</dbReference>
<dbReference type="InterPro" id="IPR032567">
    <property type="entry name" value="RTL1-rel"/>
</dbReference>
<name>A0A673K203_9TELE</name>
<feature type="signal peptide" evidence="8">
    <location>
        <begin position="1"/>
        <end position="22"/>
    </location>
</feature>
<dbReference type="GO" id="GO:0008270">
    <property type="term" value="F:zinc ion binding"/>
    <property type="evidence" value="ECO:0007669"/>
    <property type="project" value="UniProtKB-KW"/>
</dbReference>
<dbReference type="PROSITE" id="PS50158">
    <property type="entry name" value="ZF_CCHC"/>
    <property type="match status" value="1"/>
</dbReference>
<dbReference type="SUPFAM" id="SSF56672">
    <property type="entry name" value="DNA/RNA polymerases"/>
    <property type="match status" value="1"/>
</dbReference>
<evidence type="ECO:0000313" key="10">
    <source>
        <dbReference type="Ensembl" id="ENSSRHP00000056866.1"/>
    </source>
</evidence>
<dbReference type="AlphaFoldDB" id="A0A673K203"/>
<keyword evidence="11" id="KW-1185">Reference proteome</keyword>
<proteinExistence type="predicted"/>
<feature type="chain" id="PRO_5025593197" description="CCHC-type domain-containing protein" evidence="8">
    <location>
        <begin position="23"/>
        <end position="551"/>
    </location>
</feature>
<evidence type="ECO:0000256" key="1">
    <source>
        <dbReference type="ARBA" id="ARBA00022679"/>
    </source>
</evidence>
<reference evidence="10" key="1">
    <citation type="submission" date="2025-08" db="UniProtKB">
        <authorList>
            <consortium name="Ensembl"/>
        </authorList>
    </citation>
    <scope>IDENTIFICATION</scope>
</reference>
<reference evidence="10" key="2">
    <citation type="submission" date="2025-09" db="UniProtKB">
        <authorList>
            <consortium name="Ensembl"/>
        </authorList>
    </citation>
    <scope>IDENTIFICATION</scope>
</reference>
<dbReference type="GO" id="GO:0004519">
    <property type="term" value="F:endonuclease activity"/>
    <property type="evidence" value="ECO:0007669"/>
    <property type="project" value="UniProtKB-KW"/>
</dbReference>
<keyword evidence="7" id="KW-0479">Metal-binding</keyword>
<evidence type="ECO:0000256" key="8">
    <source>
        <dbReference type="SAM" id="SignalP"/>
    </source>
</evidence>
<accession>A0A673K203</accession>
<keyword evidence="2" id="KW-0548">Nucleotidyltransferase</keyword>
<dbReference type="GO" id="GO:0003964">
    <property type="term" value="F:RNA-directed DNA polymerase activity"/>
    <property type="evidence" value="ECO:0007669"/>
    <property type="project" value="UniProtKB-KW"/>
</dbReference>
<feature type="domain" description="CCHC-type" evidence="9">
    <location>
        <begin position="332"/>
        <end position="346"/>
    </location>
</feature>
<dbReference type="Proteomes" id="UP000472270">
    <property type="component" value="Unassembled WGS sequence"/>
</dbReference>
<dbReference type="InterPro" id="IPR036875">
    <property type="entry name" value="Znf_CCHC_sf"/>
</dbReference>
<dbReference type="InterPro" id="IPR043502">
    <property type="entry name" value="DNA/RNA_pol_sf"/>
</dbReference>
<keyword evidence="5" id="KW-0378">Hydrolase</keyword>
<dbReference type="PANTHER" id="PTHR15503">
    <property type="entry name" value="LDOC1 RELATED"/>
    <property type="match status" value="1"/>
</dbReference>
<evidence type="ECO:0000256" key="2">
    <source>
        <dbReference type="ARBA" id="ARBA00022695"/>
    </source>
</evidence>
<sequence>MIVFGPFACLLVSAFWISLVYVERLDCCYGTDSLPVISINKLLQMDSNAASASLLQNTSPQLNPAEVSNLQAAFAYQSEVLKGYQDQLAKLQSVNEHLTHYIQSLPSTTPKTVSFALPDKFDGSAEQCRGFVRQVKIYFDNQEDKFQSDEKKCAFMMTLLSGKAIDWAAAVWETDVRFRRSFDYFIQQLREVFEYPAGGKDISTQILHMSQGNRTAAEYAILFRTLAAQSGWNDVSLKAVFQQSLNTDLQAELACKGENVSFSDFVTLTIKIDNLMRQAPRRRNTRGFQQVLPAINQPMTTSTTKPSDEPMQLGLSRLSEEERMRRRQLQLCFYCGEAGHRSQGCPHKAQTTSRVNIGHFLLPSNKSFKIPIKLKTEDICISLTAMIDSGAALNLINKELLSMKAAVGQWRHWLEGAIHPFQVITDHKNLEYIKSAKRLNPRQARWSLFFTRFQFTVTYRPGSKNSKADALSRQYDLPIESLTPECILPPSIVIAPITWDIMEEIQREQLQEPAPVNCPPDKQYVPQNLRHRVMQWVHTSVSSGHPGIMLN</sequence>
<dbReference type="GO" id="GO:0003676">
    <property type="term" value="F:nucleic acid binding"/>
    <property type="evidence" value="ECO:0007669"/>
    <property type="project" value="InterPro"/>
</dbReference>